<keyword evidence="2" id="KW-1003">Cell membrane</keyword>
<evidence type="ECO:0000313" key="8">
    <source>
        <dbReference type="EMBL" id="CAL92883.1"/>
    </source>
</evidence>
<dbReference type="InterPro" id="IPR011577">
    <property type="entry name" value="Cyt_b561_bac/Ni-Hgenase"/>
</dbReference>
<proteinExistence type="predicted"/>
<keyword evidence="9" id="KW-1185">Reference proteome</keyword>
<dbReference type="GO" id="GO:0009055">
    <property type="term" value="F:electron transfer activity"/>
    <property type="evidence" value="ECO:0007669"/>
    <property type="project" value="InterPro"/>
</dbReference>
<dbReference type="EMBL" id="AM406670">
    <property type="protein sequence ID" value="CAL92883.1"/>
    <property type="molecule type" value="Genomic_DNA"/>
</dbReference>
<dbReference type="STRING" id="62928.azo0266"/>
<dbReference type="PANTHER" id="PTHR30485:SF2">
    <property type="entry name" value="BLL0597 PROTEIN"/>
    <property type="match status" value="1"/>
</dbReference>
<dbReference type="KEGG" id="azo:azo0266"/>
<protein>
    <submittedName>
        <fullName evidence="8">Conserved hypothetical cytochrome b561 family protein</fullName>
    </submittedName>
</protein>
<comment type="subcellular location">
    <subcellularLocation>
        <location evidence="1">Cell membrane</location>
        <topology evidence="1">Multi-pass membrane protein</topology>
    </subcellularLocation>
</comment>
<feature type="transmembrane region" description="Helical" evidence="6">
    <location>
        <begin position="136"/>
        <end position="156"/>
    </location>
</feature>
<name>A1K228_AZOSB</name>
<dbReference type="InterPro" id="IPR051542">
    <property type="entry name" value="Hydrogenase_cytochrome"/>
</dbReference>
<reference evidence="8 9" key="1">
    <citation type="journal article" date="2006" name="Nat. Biotechnol.">
        <title>Complete genome of the mutualistic, N2-fixing grass endophyte Azoarcus sp. strain BH72.</title>
        <authorList>
            <person name="Krause A."/>
            <person name="Ramakumar A."/>
            <person name="Bartels D."/>
            <person name="Battistoni F."/>
            <person name="Bekel T."/>
            <person name="Boch J."/>
            <person name="Boehm M."/>
            <person name="Friedrich F."/>
            <person name="Hurek T."/>
            <person name="Krause L."/>
            <person name="Linke B."/>
            <person name="McHardy A.C."/>
            <person name="Sarkar A."/>
            <person name="Schneiker S."/>
            <person name="Syed A.A."/>
            <person name="Thauer R."/>
            <person name="Vorhoelter F.-J."/>
            <person name="Weidner S."/>
            <person name="Puehler A."/>
            <person name="Reinhold-Hurek B."/>
            <person name="Kaiser O."/>
            <person name="Goesmann A."/>
        </authorList>
    </citation>
    <scope>NUCLEOTIDE SEQUENCE [LARGE SCALE GENOMIC DNA]</scope>
    <source>
        <strain evidence="8 9">BH72</strain>
    </source>
</reference>
<dbReference type="RefSeq" id="WP_011764001.1">
    <property type="nucleotide sequence ID" value="NC_008702.1"/>
</dbReference>
<evidence type="ECO:0000259" key="7">
    <source>
        <dbReference type="Pfam" id="PF01292"/>
    </source>
</evidence>
<feature type="transmembrane region" description="Helical" evidence="6">
    <location>
        <begin position="37"/>
        <end position="55"/>
    </location>
</feature>
<evidence type="ECO:0000256" key="6">
    <source>
        <dbReference type="SAM" id="Phobius"/>
    </source>
</evidence>
<keyword evidence="3 6" id="KW-0812">Transmembrane</keyword>
<dbReference type="InterPro" id="IPR016174">
    <property type="entry name" value="Di-haem_cyt_TM"/>
</dbReference>
<evidence type="ECO:0000256" key="2">
    <source>
        <dbReference type="ARBA" id="ARBA00022475"/>
    </source>
</evidence>
<dbReference type="Proteomes" id="UP000002588">
    <property type="component" value="Chromosome"/>
</dbReference>
<dbReference type="Gene3D" id="1.20.950.20">
    <property type="entry name" value="Transmembrane di-heme cytochromes, Chain C"/>
    <property type="match status" value="1"/>
</dbReference>
<feature type="transmembrane region" description="Helical" evidence="6">
    <location>
        <begin position="12"/>
        <end position="31"/>
    </location>
</feature>
<gene>
    <name evidence="8" type="ordered locus">azo0266</name>
</gene>
<evidence type="ECO:0000256" key="4">
    <source>
        <dbReference type="ARBA" id="ARBA00022989"/>
    </source>
</evidence>
<dbReference type="GO" id="GO:0020037">
    <property type="term" value="F:heme binding"/>
    <property type="evidence" value="ECO:0007669"/>
    <property type="project" value="TreeGrafter"/>
</dbReference>
<dbReference type="HOGENOM" id="CLU_078451_2_1_4"/>
<dbReference type="eggNOG" id="COG3658">
    <property type="taxonomic scope" value="Bacteria"/>
</dbReference>
<dbReference type="AlphaFoldDB" id="A1K228"/>
<dbReference type="Pfam" id="PF01292">
    <property type="entry name" value="Ni_hydr_CYTB"/>
    <property type="match status" value="1"/>
</dbReference>
<keyword evidence="5 6" id="KW-0472">Membrane</keyword>
<evidence type="ECO:0000313" key="9">
    <source>
        <dbReference type="Proteomes" id="UP000002588"/>
    </source>
</evidence>
<feature type="transmembrane region" description="Helical" evidence="6">
    <location>
        <begin position="96"/>
        <end position="116"/>
    </location>
</feature>
<sequence length="173" mass="19149">MGIERVKVWDLPVRLFHWSLVAAFLTAWLSADDAETLHQGAGYCALGLVAFRVLWGFVGCRHARFVDFVPSPQGLFGYLRAALRGQEPRFRGHNPAAAVMILFLLAMIGVIGATGWAMTTDWGWGADWLEEIHEAAAHLTLAAVAVHVAAAIYGSWHHRENLVRAMVDGYKRL</sequence>
<evidence type="ECO:0000256" key="1">
    <source>
        <dbReference type="ARBA" id="ARBA00004651"/>
    </source>
</evidence>
<dbReference type="GO" id="GO:0022904">
    <property type="term" value="P:respiratory electron transport chain"/>
    <property type="evidence" value="ECO:0007669"/>
    <property type="project" value="InterPro"/>
</dbReference>
<accession>A1K228</accession>
<keyword evidence="4 6" id="KW-1133">Transmembrane helix</keyword>
<dbReference type="GO" id="GO:0005886">
    <property type="term" value="C:plasma membrane"/>
    <property type="evidence" value="ECO:0007669"/>
    <property type="project" value="UniProtKB-SubCell"/>
</dbReference>
<evidence type="ECO:0000256" key="5">
    <source>
        <dbReference type="ARBA" id="ARBA00023136"/>
    </source>
</evidence>
<organism evidence="8 9">
    <name type="scientific">Azoarcus sp. (strain BH72)</name>
    <dbReference type="NCBI Taxonomy" id="418699"/>
    <lineage>
        <taxon>Bacteria</taxon>
        <taxon>Pseudomonadati</taxon>
        <taxon>Pseudomonadota</taxon>
        <taxon>Betaproteobacteria</taxon>
        <taxon>Rhodocyclales</taxon>
        <taxon>Zoogloeaceae</taxon>
        <taxon>Azoarcus</taxon>
    </lineage>
</organism>
<dbReference type="SUPFAM" id="SSF81342">
    <property type="entry name" value="Transmembrane di-heme cytochromes"/>
    <property type="match status" value="1"/>
</dbReference>
<dbReference type="PANTHER" id="PTHR30485">
    <property type="entry name" value="NI/FE-HYDROGENASE 1 B-TYPE CYTOCHROME SUBUNIT"/>
    <property type="match status" value="1"/>
</dbReference>
<feature type="domain" description="Cytochrome b561 bacterial/Ni-hydrogenase" evidence="7">
    <location>
        <begin position="8"/>
        <end position="169"/>
    </location>
</feature>
<evidence type="ECO:0000256" key="3">
    <source>
        <dbReference type="ARBA" id="ARBA00022692"/>
    </source>
</evidence>